<dbReference type="EMBL" id="BLWA01000002">
    <property type="protein sequence ID" value="GFM90777.1"/>
    <property type="molecule type" value="Genomic_DNA"/>
</dbReference>
<keyword evidence="2" id="KW-1185">Reference proteome</keyword>
<accession>A0ABQ1DIV3</accession>
<protein>
    <submittedName>
        <fullName evidence="1">Uncharacterized protein</fullName>
    </submittedName>
</protein>
<sequence length="114" mass="12081">MKIFLAPQRRDDSLEVVKNGSVLILNGEPFDFARMVDGDTLPASAISSPFFVGNVDNIGGELELTLLLPLPANYSHSQAFPEPLINVGDGPVAFPAPLPISFLSVDASVTEAEA</sequence>
<gene>
    <name evidence="1" type="ORF">PSCICP_07490</name>
</gene>
<organism evidence="1 2">
    <name type="scientific">Pseudomonas cichorii</name>
    <dbReference type="NCBI Taxonomy" id="36746"/>
    <lineage>
        <taxon>Bacteria</taxon>
        <taxon>Pseudomonadati</taxon>
        <taxon>Pseudomonadota</taxon>
        <taxon>Gammaproteobacteria</taxon>
        <taxon>Pseudomonadales</taxon>
        <taxon>Pseudomonadaceae</taxon>
        <taxon>Pseudomonas</taxon>
    </lineage>
</organism>
<evidence type="ECO:0000313" key="1">
    <source>
        <dbReference type="EMBL" id="GFM90777.1"/>
    </source>
</evidence>
<name>A0ABQ1DIV3_PSECI</name>
<evidence type="ECO:0000313" key="2">
    <source>
        <dbReference type="Proteomes" id="UP000614982"/>
    </source>
</evidence>
<dbReference type="RefSeq" id="WP_025261064.1">
    <property type="nucleotide sequence ID" value="NZ_BLWA01000002.1"/>
</dbReference>
<reference evidence="1 2" key="1">
    <citation type="submission" date="2020-05" db="EMBL/GenBank/DDBJ databases">
        <title>Genetic diversity of Pseudomonas cichorii.</title>
        <authorList>
            <person name="Tani S."/>
            <person name="Yagi H."/>
            <person name="Hashimoto S."/>
            <person name="Iiyama K."/>
            <person name="Furuya N."/>
        </authorList>
    </citation>
    <scope>NUCLEOTIDE SEQUENCE [LARGE SCALE GENOMIC DNA]</scope>
    <source>
        <strain evidence="1 2">LMG 2162</strain>
    </source>
</reference>
<dbReference type="Proteomes" id="UP000614982">
    <property type="component" value="Unassembled WGS sequence"/>
</dbReference>
<dbReference type="GeneID" id="45545306"/>
<proteinExistence type="predicted"/>
<comment type="caution">
    <text evidence="1">The sequence shown here is derived from an EMBL/GenBank/DDBJ whole genome shotgun (WGS) entry which is preliminary data.</text>
</comment>